<sequence length="30" mass="3627">MYREGLRRTETSGRSARKKRERIGSDLRNF</sequence>
<accession>A0A0E9QQQ3</accession>
<feature type="compositionally biased region" description="Basic and acidic residues" evidence="1">
    <location>
        <begin position="1"/>
        <end position="11"/>
    </location>
</feature>
<proteinExistence type="predicted"/>
<reference evidence="2" key="1">
    <citation type="submission" date="2014-11" db="EMBL/GenBank/DDBJ databases">
        <authorList>
            <person name="Amaro Gonzalez C."/>
        </authorList>
    </citation>
    <scope>NUCLEOTIDE SEQUENCE</scope>
</reference>
<reference evidence="2" key="2">
    <citation type="journal article" date="2015" name="Fish Shellfish Immunol.">
        <title>Early steps in the European eel (Anguilla anguilla)-Vibrio vulnificus interaction in the gills: Role of the RtxA13 toxin.</title>
        <authorList>
            <person name="Callol A."/>
            <person name="Pajuelo D."/>
            <person name="Ebbesson L."/>
            <person name="Teles M."/>
            <person name="MacKenzie S."/>
            <person name="Amaro C."/>
        </authorList>
    </citation>
    <scope>NUCLEOTIDE SEQUENCE</scope>
</reference>
<evidence type="ECO:0000313" key="2">
    <source>
        <dbReference type="EMBL" id="JAH19256.1"/>
    </source>
</evidence>
<evidence type="ECO:0000256" key="1">
    <source>
        <dbReference type="SAM" id="MobiDB-lite"/>
    </source>
</evidence>
<name>A0A0E9QQQ3_ANGAN</name>
<dbReference type="EMBL" id="GBXM01089321">
    <property type="protein sequence ID" value="JAH19256.1"/>
    <property type="molecule type" value="Transcribed_RNA"/>
</dbReference>
<protein>
    <submittedName>
        <fullName evidence="2">Uncharacterized protein</fullName>
    </submittedName>
</protein>
<dbReference type="AlphaFoldDB" id="A0A0E9QQQ3"/>
<organism evidence="2">
    <name type="scientific">Anguilla anguilla</name>
    <name type="common">European freshwater eel</name>
    <name type="synonym">Muraena anguilla</name>
    <dbReference type="NCBI Taxonomy" id="7936"/>
    <lineage>
        <taxon>Eukaryota</taxon>
        <taxon>Metazoa</taxon>
        <taxon>Chordata</taxon>
        <taxon>Craniata</taxon>
        <taxon>Vertebrata</taxon>
        <taxon>Euteleostomi</taxon>
        <taxon>Actinopterygii</taxon>
        <taxon>Neopterygii</taxon>
        <taxon>Teleostei</taxon>
        <taxon>Anguilliformes</taxon>
        <taxon>Anguillidae</taxon>
        <taxon>Anguilla</taxon>
    </lineage>
</organism>
<feature type="region of interest" description="Disordered" evidence="1">
    <location>
        <begin position="1"/>
        <end position="30"/>
    </location>
</feature>